<evidence type="ECO:0000313" key="4">
    <source>
        <dbReference type="Proteomes" id="UP001596408"/>
    </source>
</evidence>
<reference evidence="3 4" key="1">
    <citation type="journal article" date="2019" name="Int. J. Syst. Evol. Microbiol.">
        <title>The Global Catalogue of Microorganisms (GCM) 10K type strain sequencing project: providing services to taxonomists for standard genome sequencing and annotation.</title>
        <authorList>
            <consortium name="The Broad Institute Genomics Platform"/>
            <consortium name="The Broad Institute Genome Sequencing Center for Infectious Disease"/>
            <person name="Wu L."/>
            <person name="Ma J."/>
        </authorList>
    </citation>
    <scope>NUCLEOTIDE SEQUENCE [LARGE SCALE GENOMIC DNA]</scope>
    <source>
        <strain evidence="3 4">YIM 94188</strain>
    </source>
</reference>
<dbReference type="SMART" id="SM00481">
    <property type="entry name" value="POLIIIAc"/>
    <property type="match status" value="1"/>
</dbReference>
<name>A0ABD5TU49_9EURY</name>
<dbReference type="AlphaFoldDB" id="A0ABD5TU49"/>
<feature type="domain" description="Polymerase/histidinol phosphatase N-terminal" evidence="2">
    <location>
        <begin position="45"/>
        <end position="111"/>
    </location>
</feature>
<dbReference type="InterPro" id="IPR016195">
    <property type="entry name" value="Pol/histidinol_Pase-like"/>
</dbReference>
<evidence type="ECO:0000256" key="1">
    <source>
        <dbReference type="SAM" id="MobiDB-lite"/>
    </source>
</evidence>
<dbReference type="EMBL" id="JBHSXH010000009">
    <property type="protein sequence ID" value="MFC6824071.1"/>
    <property type="molecule type" value="Genomic_DNA"/>
</dbReference>
<dbReference type="RefSeq" id="WP_379692670.1">
    <property type="nucleotide sequence ID" value="NZ_JBHSXH010000009.1"/>
</dbReference>
<dbReference type="SUPFAM" id="SSF89550">
    <property type="entry name" value="PHP domain-like"/>
    <property type="match status" value="1"/>
</dbReference>
<evidence type="ECO:0000259" key="2">
    <source>
        <dbReference type="SMART" id="SM00481"/>
    </source>
</evidence>
<dbReference type="PANTHER" id="PTHR42924:SF3">
    <property type="entry name" value="POLYMERASE_HISTIDINOL PHOSPHATASE N-TERMINAL DOMAIN-CONTAINING PROTEIN"/>
    <property type="match status" value="1"/>
</dbReference>
<dbReference type="PANTHER" id="PTHR42924">
    <property type="entry name" value="EXONUCLEASE"/>
    <property type="match status" value="1"/>
</dbReference>
<dbReference type="Gene3D" id="3.20.20.140">
    <property type="entry name" value="Metal-dependent hydrolases"/>
    <property type="match status" value="1"/>
</dbReference>
<keyword evidence="4" id="KW-1185">Reference proteome</keyword>
<accession>A0ABD5TU49</accession>
<feature type="compositionally biased region" description="Acidic residues" evidence="1">
    <location>
        <begin position="10"/>
        <end position="28"/>
    </location>
</feature>
<organism evidence="3 4">
    <name type="scientific">Halopelagius fulvigenes</name>
    <dbReference type="NCBI Taxonomy" id="1198324"/>
    <lineage>
        <taxon>Archaea</taxon>
        <taxon>Methanobacteriati</taxon>
        <taxon>Methanobacteriota</taxon>
        <taxon>Stenosarchaea group</taxon>
        <taxon>Halobacteria</taxon>
        <taxon>Halobacteriales</taxon>
        <taxon>Haloferacaceae</taxon>
    </lineage>
</organism>
<dbReference type="Pfam" id="PF13263">
    <property type="entry name" value="PHP_C"/>
    <property type="match status" value="1"/>
</dbReference>
<feature type="region of interest" description="Disordered" evidence="1">
    <location>
        <begin position="1"/>
        <end position="32"/>
    </location>
</feature>
<dbReference type="CDD" id="cd07432">
    <property type="entry name" value="PHP_HisPPase"/>
    <property type="match status" value="1"/>
</dbReference>
<comment type="caution">
    <text evidence="3">The sequence shown here is derived from an EMBL/GenBank/DDBJ whole genome shotgun (WGS) entry which is preliminary data.</text>
</comment>
<proteinExistence type="predicted"/>
<protein>
    <submittedName>
        <fullName evidence="3">CehA/McbA family metallohydrolase</fullName>
    </submittedName>
</protein>
<evidence type="ECO:0000313" key="3">
    <source>
        <dbReference type="EMBL" id="MFC6824071.1"/>
    </source>
</evidence>
<dbReference type="InterPro" id="IPR003141">
    <property type="entry name" value="Pol/His_phosphatase_N"/>
</dbReference>
<dbReference type="Pfam" id="PF02811">
    <property type="entry name" value="PHP"/>
    <property type="match status" value="1"/>
</dbReference>
<gene>
    <name evidence="3" type="ORF">ACFQEV_03550</name>
</gene>
<dbReference type="NCBIfam" id="NF038032">
    <property type="entry name" value="CehA_McbA_metalo"/>
    <property type="match status" value="1"/>
</dbReference>
<dbReference type="InterPro" id="IPR004013">
    <property type="entry name" value="PHP_dom"/>
</dbReference>
<dbReference type="InterPro" id="IPR052018">
    <property type="entry name" value="PHP_domain"/>
</dbReference>
<dbReference type="Proteomes" id="UP001596408">
    <property type="component" value="Unassembled WGS sequence"/>
</dbReference>
<sequence>MTVRRVRDDADVESGDADNTDGEDDTDGAGDAGGSLFGRYRALRFDPHVHSEDSYDCETPVEAILERAAAAGLDAVAVTDHDAIGESLRAAELAPAYGLVGVPGVEVSTAEGHLLALGVEAVPETGLSLAETSRRVADAGGVSVVPHPFQRSRHGARRRAIDAASVNAVEVYNAHTLTGLRNGQARSYADARGMPGVGGSDAHGPALVGRAYTVVGVPRGREADPEAVLDAVAAGRTAVRGERTTARQYLEKYATNASILTASIL</sequence>